<organism evidence="2 3">
    <name type="scientific">Batillaria attramentaria</name>
    <dbReference type="NCBI Taxonomy" id="370345"/>
    <lineage>
        <taxon>Eukaryota</taxon>
        <taxon>Metazoa</taxon>
        <taxon>Spiralia</taxon>
        <taxon>Lophotrochozoa</taxon>
        <taxon>Mollusca</taxon>
        <taxon>Gastropoda</taxon>
        <taxon>Caenogastropoda</taxon>
        <taxon>Sorbeoconcha</taxon>
        <taxon>Cerithioidea</taxon>
        <taxon>Batillariidae</taxon>
        <taxon>Batillaria</taxon>
    </lineage>
</organism>
<dbReference type="EMBL" id="JACVVK020000264">
    <property type="protein sequence ID" value="KAK7481330.1"/>
    <property type="molecule type" value="Genomic_DNA"/>
</dbReference>
<proteinExistence type="predicted"/>
<sequence>VTTCVLASLTAIFYIRSTLQALPTTPGLSFNPSVRTMDFWLYWSPRHVHGGFHRHRICSCTGWLSHSSVESISVHTTKSGDNGINKTKSVLPRPCCLCNYRWINDAKFDCVQWPPDKDMFCQCGPVSGRPLMKLEFQCPRSLQKYAFDSVGRAMEKQAEADVNKQYGAG</sequence>
<evidence type="ECO:0000313" key="2">
    <source>
        <dbReference type="EMBL" id="KAK7481330.1"/>
    </source>
</evidence>
<feature type="chain" id="PRO_5044853077" evidence="1">
    <location>
        <begin position="22"/>
        <end position="169"/>
    </location>
</feature>
<accession>A0ABD0K3A6</accession>
<dbReference type="Proteomes" id="UP001519460">
    <property type="component" value="Unassembled WGS sequence"/>
</dbReference>
<comment type="caution">
    <text evidence="2">The sequence shown here is derived from an EMBL/GenBank/DDBJ whole genome shotgun (WGS) entry which is preliminary data.</text>
</comment>
<evidence type="ECO:0000313" key="3">
    <source>
        <dbReference type="Proteomes" id="UP001519460"/>
    </source>
</evidence>
<keyword evidence="1" id="KW-0732">Signal</keyword>
<feature type="non-terminal residue" evidence="2">
    <location>
        <position position="1"/>
    </location>
</feature>
<gene>
    <name evidence="2" type="ORF">BaRGS_00027410</name>
</gene>
<feature type="non-terminal residue" evidence="2">
    <location>
        <position position="169"/>
    </location>
</feature>
<dbReference type="AlphaFoldDB" id="A0ABD0K3A6"/>
<keyword evidence="3" id="KW-1185">Reference proteome</keyword>
<protein>
    <submittedName>
        <fullName evidence="2">Uncharacterized protein</fullName>
    </submittedName>
</protein>
<name>A0ABD0K3A6_9CAEN</name>
<reference evidence="2 3" key="1">
    <citation type="journal article" date="2023" name="Sci. Data">
        <title>Genome assembly of the Korean intertidal mud-creeper Batillaria attramentaria.</title>
        <authorList>
            <person name="Patra A.K."/>
            <person name="Ho P.T."/>
            <person name="Jun S."/>
            <person name="Lee S.J."/>
            <person name="Kim Y."/>
            <person name="Won Y.J."/>
        </authorList>
    </citation>
    <scope>NUCLEOTIDE SEQUENCE [LARGE SCALE GENOMIC DNA]</scope>
    <source>
        <strain evidence="2">Wonlab-2016</strain>
    </source>
</reference>
<evidence type="ECO:0000256" key="1">
    <source>
        <dbReference type="SAM" id="SignalP"/>
    </source>
</evidence>
<feature type="signal peptide" evidence="1">
    <location>
        <begin position="1"/>
        <end position="21"/>
    </location>
</feature>